<evidence type="ECO:0000313" key="4">
    <source>
        <dbReference type="Proteomes" id="UP000198848"/>
    </source>
</evidence>
<dbReference type="SUPFAM" id="SSF56784">
    <property type="entry name" value="HAD-like"/>
    <property type="match status" value="1"/>
</dbReference>
<dbReference type="Proteomes" id="UP000198848">
    <property type="component" value="Unassembled WGS sequence"/>
</dbReference>
<dbReference type="InterPro" id="IPR006439">
    <property type="entry name" value="HAD-SF_hydro_IA"/>
</dbReference>
<dbReference type="STRING" id="1095778.SAMN04489842_2610"/>
<sequence length="237" mass="26021">MNGGKPAERGQPGFEAVFWDIGGVILELESVQRAHAAFVGELLEQYDLDHDREEAVDIWRTTVGDHFREREGTAFRSAREGYAKGVAKLVGERVPESEWKPTFDEYVEEAIEPVPGAVETVERLADADLHVGVVSDVDDRAGKRMLESFGIRGAFDSITTSEEVGRTKPDPEIFETALEKADVAPERAVMIGDRYDHDVRGADEVGIHGVAFGADDGPAVAYRIESPPEVLDIVGER</sequence>
<dbReference type="Gene3D" id="1.10.150.240">
    <property type="entry name" value="Putative phosphatase, domain 2"/>
    <property type="match status" value="1"/>
</dbReference>
<keyword evidence="2 3" id="KW-0378">Hydrolase</keyword>
<comment type="similarity">
    <text evidence="1">Belongs to the HAD-like hydrolase superfamily.</text>
</comment>
<organism evidence="3 4">
    <name type="scientific">Natronobacterium texcoconense</name>
    <dbReference type="NCBI Taxonomy" id="1095778"/>
    <lineage>
        <taxon>Archaea</taxon>
        <taxon>Methanobacteriati</taxon>
        <taxon>Methanobacteriota</taxon>
        <taxon>Stenosarchaea group</taxon>
        <taxon>Halobacteria</taxon>
        <taxon>Halobacteriales</taxon>
        <taxon>Natrialbaceae</taxon>
        <taxon>Natronobacterium</taxon>
    </lineage>
</organism>
<dbReference type="PANTHER" id="PTHR43316">
    <property type="entry name" value="HYDROLASE, HALOACID DELAHOGENASE-RELATED"/>
    <property type="match status" value="1"/>
</dbReference>
<dbReference type="OrthoDB" id="27736at2157"/>
<accession>A0A1H1GU14</accession>
<dbReference type="PANTHER" id="PTHR43316:SF3">
    <property type="entry name" value="HALOACID DEHALOGENASE, TYPE II (AFU_ORTHOLOGUE AFUA_2G07750)-RELATED"/>
    <property type="match status" value="1"/>
</dbReference>
<dbReference type="Pfam" id="PF00702">
    <property type="entry name" value="Hydrolase"/>
    <property type="match status" value="1"/>
</dbReference>
<dbReference type="NCBIfam" id="TIGR01549">
    <property type="entry name" value="HAD-SF-IA-v1"/>
    <property type="match status" value="1"/>
</dbReference>
<dbReference type="SFLD" id="SFLDG01129">
    <property type="entry name" value="C1.5:_HAD__Beta-PGM__Phosphata"/>
    <property type="match status" value="1"/>
</dbReference>
<dbReference type="SFLD" id="SFLDS00003">
    <property type="entry name" value="Haloacid_Dehalogenase"/>
    <property type="match status" value="1"/>
</dbReference>
<dbReference type="GO" id="GO:0016787">
    <property type="term" value="F:hydrolase activity"/>
    <property type="evidence" value="ECO:0007669"/>
    <property type="project" value="UniProtKB-KW"/>
</dbReference>
<dbReference type="InterPro" id="IPR051540">
    <property type="entry name" value="S-2-haloacid_dehalogenase"/>
</dbReference>
<dbReference type="InterPro" id="IPR036412">
    <property type="entry name" value="HAD-like_sf"/>
</dbReference>
<dbReference type="AlphaFoldDB" id="A0A1H1GU14"/>
<reference evidence="4" key="1">
    <citation type="submission" date="2016-10" db="EMBL/GenBank/DDBJ databases">
        <authorList>
            <person name="Varghese N."/>
            <person name="Submissions S."/>
        </authorList>
    </citation>
    <scope>NUCLEOTIDE SEQUENCE [LARGE SCALE GENOMIC DNA]</scope>
    <source>
        <strain evidence="4">DSM 24767</strain>
    </source>
</reference>
<proteinExistence type="inferred from homology"/>
<keyword evidence="4" id="KW-1185">Reference proteome</keyword>
<evidence type="ECO:0000256" key="1">
    <source>
        <dbReference type="ARBA" id="ARBA00007958"/>
    </source>
</evidence>
<dbReference type="Gene3D" id="3.40.50.1000">
    <property type="entry name" value="HAD superfamily/HAD-like"/>
    <property type="match status" value="1"/>
</dbReference>
<evidence type="ECO:0000313" key="3">
    <source>
        <dbReference type="EMBL" id="SDR16657.1"/>
    </source>
</evidence>
<name>A0A1H1GU14_NATTX</name>
<dbReference type="PRINTS" id="PR00413">
    <property type="entry name" value="HADHALOGNASE"/>
</dbReference>
<evidence type="ECO:0000256" key="2">
    <source>
        <dbReference type="ARBA" id="ARBA00022801"/>
    </source>
</evidence>
<dbReference type="NCBIfam" id="TIGR01509">
    <property type="entry name" value="HAD-SF-IA-v3"/>
    <property type="match status" value="1"/>
</dbReference>
<dbReference type="EMBL" id="FNLC01000002">
    <property type="protein sequence ID" value="SDR16657.1"/>
    <property type="molecule type" value="Genomic_DNA"/>
</dbReference>
<protein>
    <submittedName>
        <fullName evidence="3">Putative hydrolase of the HAD superfamily</fullName>
    </submittedName>
</protein>
<gene>
    <name evidence="3" type="ORF">SAMN04489842_2610</name>
</gene>
<dbReference type="InterPro" id="IPR023214">
    <property type="entry name" value="HAD_sf"/>
</dbReference>
<dbReference type="InterPro" id="IPR023198">
    <property type="entry name" value="PGP-like_dom2"/>
</dbReference>
<dbReference type="RefSeq" id="WP_090382414.1">
    <property type="nucleotide sequence ID" value="NZ_FNLC01000002.1"/>
</dbReference>